<dbReference type="Pfam" id="PF13456">
    <property type="entry name" value="RVT_3"/>
    <property type="match status" value="1"/>
</dbReference>
<dbReference type="InterPro" id="IPR002156">
    <property type="entry name" value="RNaseH_domain"/>
</dbReference>
<comment type="caution">
    <text evidence="2">The sequence shown here is derived from an EMBL/GenBank/DDBJ whole genome shotgun (WGS) entry which is preliminary data.</text>
</comment>
<sequence length="148" mass="16801">MNYNTLYSKGTFVSLDFHFSAEMFDIRRYICKYSYYSVTAVEVIAASKALRLARDLGLSSIVLDGDSKTTIPFVQSPSLIDYGHLIDEAKELAKELTNIEFSHVLRQGNSALHNIARHPRHVSEYSVWMKDVPSHLFSVIQADSAHFQ</sequence>
<dbReference type="EMBL" id="JAZDWU010000003">
    <property type="protein sequence ID" value="KAL0009592.1"/>
    <property type="molecule type" value="Genomic_DNA"/>
</dbReference>
<dbReference type="GO" id="GO:0004523">
    <property type="term" value="F:RNA-DNA hybrid ribonuclease activity"/>
    <property type="evidence" value="ECO:0007669"/>
    <property type="project" value="InterPro"/>
</dbReference>
<reference evidence="2 3" key="1">
    <citation type="submission" date="2024-01" db="EMBL/GenBank/DDBJ databases">
        <title>A telomere-to-telomere, gap-free genome of sweet tea (Lithocarpus litseifolius).</title>
        <authorList>
            <person name="Zhou J."/>
        </authorList>
    </citation>
    <scope>NUCLEOTIDE SEQUENCE [LARGE SCALE GENOMIC DNA]</scope>
    <source>
        <strain evidence="2">Zhou-2022a</strain>
        <tissue evidence="2">Leaf</tissue>
    </source>
</reference>
<dbReference type="AlphaFoldDB" id="A0AAW2DG28"/>
<dbReference type="PANTHER" id="PTHR47723">
    <property type="entry name" value="OS05G0353850 PROTEIN"/>
    <property type="match status" value="1"/>
</dbReference>
<dbReference type="InterPro" id="IPR044730">
    <property type="entry name" value="RNase_H-like_dom_plant"/>
</dbReference>
<dbReference type="GO" id="GO:0003676">
    <property type="term" value="F:nucleic acid binding"/>
    <property type="evidence" value="ECO:0007669"/>
    <property type="project" value="InterPro"/>
</dbReference>
<accession>A0AAW2DG28</accession>
<dbReference type="PANTHER" id="PTHR47723:SF19">
    <property type="entry name" value="POLYNUCLEOTIDYL TRANSFERASE, RIBONUCLEASE H-LIKE SUPERFAMILY PROTEIN"/>
    <property type="match status" value="1"/>
</dbReference>
<dbReference type="InterPro" id="IPR053151">
    <property type="entry name" value="RNase_H-like"/>
</dbReference>
<dbReference type="InterPro" id="IPR036397">
    <property type="entry name" value="RNaseH_sf"/>
</dbReference>
<evidence type="ECO:0000259" key="1">
    <source>
        <dbReference type="Pfam" id="PF13456"/>
    </source>
</evidence>
<dbReference type="SUPFAM" id="SSF53098">
    <property type="entry name" value="Ribonuclease H-like"/>
    <property type="match status" value="1"/>
</dbReference>
<keyword evidence="3" id="KW-1185">Reference proteome</keyword>
<dbReference type="InterPro" id="IPR012337">
    <property type="entry name" value="RNaseH-like_sf"/>
</dbReference>
<protein>
    <recommendedName>
        <fullName evidence="1">RNase H type-1 domain-containing protein</fullName>
    </recommendedName>
</protein>
<dbReference type="Gene3D" id="3.30.420.10">
    <property type="entry name" value="Ribonuclease H-like superfamily/Ribonuclease H"/>
    <property type="match status" value="1"/>
</dbReference>
<gene>
    <name evidence="2" type="ORF">SO802_011094</name>
</gene>
<evidence type="ECO:0000313" key="3">
    <source>
        <dbReference type="Proteomes" id="UP001459277"/>
    </source>
</evidence>
<evidence type="ECO:0000313" key="2">
    <source>
        <dbReference type="EMBL" id="KAL0009592.1"/>
    </source>
</evidence>
<proteinExistence type="predicted"/>
<dbReference type="CDD" id="cd06222">
    <property type="entry name" value="RNase_H_like"/>
    <property type="match status" value="1"/>
</dbReference>
<organism evidence="2 3">
    <name type="scientific">Lithocarpus litseifolius</name>
    <dbReference type="NCBI Taxonomy" id="425828"/>
    <lineage>
        <taxon>Eukaryota</taxon>
        <taxon>Viridiplantae</taxon>
        <taxon>Streptophyta</taxon>
        <taxon>Embryophyta</taxon>
        <taxon>Tracheophyta</taxon>
        <taxon>Spermatophyta</taxon>
        <taxon>Magnoliopsida</taxon>
        <taxon>eudicotyledons</taxon>
        <taxon>Gunneridae</taxon>
        <taxon>Pentapetalae</taxon>
        <taxon>rosids</taxon>
        <taxon>fabids</taxon>
        <taxon>Fagales</taxon>
        <taxon>Fagaceae</taxon>
        <taxon>Lithocarpus</taxon>
    </lineage>
</organism>
<feature type="domain" description="RNase H type-1" evidence="1">
    <location>
        <begin position="36"/>
        <end position="118"/>
    </location>
</feature>
<dbReference type="Proteomes" id="UP001459277">
    <property type="component" value="Unassembled WGS sequence"/>
</dbReference>
<name>A0AAW2DG28_9ROSI</name>